<evidence type="ECO:0000256" key="1">
    <source>
        <dbReference type="SAM" id="Phobius"/>
    </source>
</evidence>
<reference evidence="2" key="1">
    <citation type="submission" date="2022-10" db="EMBL/GenBank/DDBJ databases">
        <authorList>
            <person name="Hyden B.L."/>
            <person name="Feng K."/>
            <person name="Yates T."/>
            <person name="Jawdy S."/>
            <person name="Smart L.B."/>
            <person name="Muchero W."/>
        </authorList>
    </citation>
    <scope>NUCLEOTIDE SEQUENCE</scope>
    <source>
        <tissue evidence="2">Shoot tip</tissue>
    </source>
</reference>
<feature type="transmembrane region" description="Helical" evidence="1">
    <location>
        <begin position="86"/>
        <end position="104"/>
    </location>
</feature>
<keyword evidence="1" id="KW-0812">Transmembrane</keyword>
<comment type="caution">
    <text evidence="2">The sequence shown here is derived from an EMBL/GenBank/DDBJ whole genome shotgun (WGS) entry which is preliminary data.</text>
</comment>
<keyword evidence="3" id="KW-1185">Reference proteome</keyword>
<keyword evidence="1" id="KW-1133">Transmembrane helix</keyword>
<sequence>MEMKSVMTPPLVLFPFDRGAAVPVSVCPAQGNKVFTTSLARSQQFSDLKNLYRSDLMTVSRLPFPQTLAFIRWCFSKNDFRQEVRYGLLIVFLSVNYSSLLFSLTL</sequence>
<dbReference type="Proteomes" id="UP001141253">
    <property type="component" value="Chromosome 8"/>
</dbReference>
<name>A0ABQ9A1G1_9ROSI</name>
<keyword evidence="1" id="KW-0472">Membrane</keyword>
<gene>
    <name evidence="2" type="ORF">OIU77_011571</name>
</gene>
<evidence type="ECO:0000313" key="2">
    <source>
        <dbReference type="EMBL" id="KAJ6321525.1"/>
    </source>
</evidence>
<reference evidence="2" key="2">
    <citation type="journal article" date="2023" name="Int. J. Mol. Sci.">
        <title>De Novo Assembly and Annotation of 11 Diverse Shrub Willow (Salix) Genomes Reveals Novel Gene Organization in Sex-Linked Regions.</title>
        <authorList>
            <person name="Hyden B."/>
            <person name="Feng K."/>
            <person name="Yates T.B."/>
            <person name="Jawdy S."/>
            <person name="Cereghino C."/>
            <person name="Smart L.B."/>
            <person name="Muchero W."/>
        </authorList>
    </citation>
    <scope>NUCLEOTIDE SEQUENCE</scope>
    <source>
        <tissue evidence="2">Shoot tip</tissue>
    </source>
</reference>
<protein>
    <submittedName>
        <fullName evidence="2">Uncharacterized protein</fullName>
    </submittedName>
</protein>
<dbReference type="EMBL" id="JAPFFI010000023">
    <property type="protein sequence ID" value="KAJ6321525.1"/>
    <property type="molecule type" value="Genomic_DNA"/>
</dbReference>
<proteinExistence type="predicted"/>
<accession>A0ABQ9A1G1</accession>
<evidence type="ECO:0000313" key="3">
    <source>
        <dbReference type="Proteomes" id="UP001141253"/>
    </source>
</evidence>
<organism evidence="2 3">
    <name type="scientific">Salix suchowensis</name>
    <dbReference type="NCBI Taxonomy" id="1278906"/>
    <lineage>
        <taxon>Eukaryota</taxon>
        <taxon>Viridiplantae</taxon>
        <taxon>Streptophyta</taxon>
        <taxon>Embryophyta</taxon>
        <taxon>Tracheophyta</taxon>
        <taxon>Spermatophyta</taxon>
        <taxon>Magnoliopsida</taxon>
        <taxon>eudicotyledons</taxon>
        <taxon>Gunneridae</taxon>
        <taxon>Pentapetalae</taxon>
        <taxon>rosids</taxon>
        <taxon>fabids</taxon>
        <taxon>Malpighiales</taxon>
        <taxon>Salicaceae</taxon>
        <taxon>Saliceae</taxon>
        <taxon>Salix</taxon>
    </lineage>
</organism>